<evidence type="ECO:0000256" key="2">
    <source>
        <dbReference type="ARBA" id="ARBA00022516"/>
    </source>
</evidence>
<evidence type="ECO:0000256" key="12">
    <source>
        <dbReference type="SAM" id="Phobius"/>
    </source>
</evidence>
<dbReference type="GO" id="GO:0005886">
    <property type="term" value="C:plasma membrane"/>
    <property type="evidence" value="ECO:0007669"/>
    <property type="project" value="UniProtKB-SubCell"/>
</dbReference>
<evidence type="ECO:0000256" key="9">
    <source>
        <dbReference type="ARBA" id="ARBA00023264"/>
    </source>
</evidence>
<keyword evidence="8 11" id="KW-0456">Lyase</keyword>
<keyword evidence="4 11" id="KW-0443">Lipid metabolism</keyword>
<evidence type="ECO:0000256" key="11">
    <source>
        <dbReference type="HAMAP-Rule" id="MF_00664"/>
    </source>
</evidence>
<dbReference type="InterPro" id="IPR033175">
    <property type="entry name" value="PSD-A"/>
</dbReference>
<dbReference type="InterPro" id="IPR003817">
    <property type="entry name" value="PS_Dcarbxylase"/>
</dbReference>
<organism evidence="13 14">
    <name type="scientific">Desulfonema magnum</name>
    <dbReference type="NCBI Taxonomy" id="45655"/>
    <lineage>
        <taxon>Bacteria</taxon>
        <taxon>Pseudomonadati</taxon>
        <taxon>Thermodesulfobacteriota</taxon>
        <taxon>Desulfobacteria</taxon>
        <taxon>Desulfobacterales</taxon>
        <taxon>Desulfococcaceae</taxon>
        <taxon>Desulfonema</taxon>
    </lineage>
</organism>
<keyword evidence="7 11" id="KW-0594">Phospholipid biosynthesis</keyword>
<evidence type="ECO:0000256" key="4">
    <source>
        <dbReference type="ARBA" id="ARBA00023098"/>
    </source>
</evidence>
<evidence type="ECO:0000313" key="14">
    <source>
        <dbReference type="Proteomes" id="UP000663722"/>
    </source>
</evidence>
<evidence type="ECO:0000256" key="8">
    <source>
        <dbReference type="ARBA" id="ARBA00023239"/>
    </source>
</evidence>
<evidence type="ECO:0000256" key="6">
    <source>
        <dbReference type="ARBA" id="ARBA00023145"/>
    </source>
</evidence>
<comment type="subunit">
    <text evidence="11">Heterodimer of a large membrane-associated beta subunit and a small pyruvoyl-containing alpha subunit.</text>
</comment>
<dbReference type="PANTHER" id="PTHR35809:SF1">
    <property type="entry name" value="ARCHAETIDYLSERINE DECARBOXYLASE PROENZYME-RELATED"/>
    <property type="match status" value="1"/>
</dbReference>
<keyword evidence="10 11" id="KW-0670">Pyruvate</keyword>
<dbReference type="EMBL" id="CP061800">
    <property type="protein sequence ID" value="QTA84617.1"/>
    <property type="molecule type" value="Genomic_DNA"/>
</dbReference>
<keyword evidence="2 11" id="KW-0444">Lipid biosynthesis</keyword>
<name>A0A975BFS8_9BACT</name>
<comment type="pathway">
    <text evidence="11">Phospholipid metabolism; phosphatidylethanolamine biosynthesis; phosphatidylethanolamine from CDP-diacylglycerol: step 2/2.</text>
</comment>
<accession>A0A975BFS8</accession>
<feature type="active site" description="Schiff-base intermediate with substrate; via pyruvic acid" evidence="11">
    <location>
        <position position="192"/>
    </location>
</feature>
<keyword evidence="5 11" id="KW-0472">Membrane</keyword>
<keyword evidence="1 11" id="KW-1003">Cell membrane</keyword>
<feature type="chain" id="PRO_5038196754" description="Phosphatidylserine decarboxylase alpha chain" evidence="11">
    <location>
        <begin position="192"/>
        <end position="223"/>
    </location>
</feature>
<keyword evidence="6 11" id="KW-0865">Zymogen</keyword>
<dbReference type="HAMAP" id="MF_00664">
    <property type="entry name" value="PS_decarb_PSD_A"/>
    <property type="match status" value="1"/>
</dbReference>
<dbReference type="RefSeq" id="WP_207681031.1">
    <property type="nucleotide sequence ID" value="NZ_CP061800.1"/>
</dbReference>
<dbReference type="Pfam" id="PF02666">
    <property type="entry name" value="PS_Dcarbxylase"/>
    <property type="match status" value="1"/>
</dbReference>
<sequence>MNNFSWPDSPGKTAFPVAAAGYPLIFAAAFITIVFALLDFTFLTLVSLGMTIFTCCFFRDPDRLTPKGDGIVVSPADGKVVFAGMADSSPFTDIRCLKISIFMTIFNVHVNRIPHEGTIKETVYYPGKFFSANLDKASKENERNAVLIETEKGKEICVVQIAGLIARRIIRRIQEGDRVVRGQRFGMICFGSRLDVYLPADSKIDVVLGEKVIAGTSVLGRLT</sequence>
<dbReference type="NCBIfam" id="NF003685">
    <property type="entry name" value="PRK05305.2-5"/>
    <property type="match status" value="1"/>
</dbReference>
<comment type="PTM">
    <text evidence="11">Is synthesized initially as an inactive proenzyme. Formation of the active enzyme involves a self-maturation process in which the active site pyruvoyl group is generated from an internal serine residue via an autocatalytic post-translational modification. Two non-identical subunits are generated from the proenzyme in this reaction, and the pyruvate is formed at the N-terminus of the alpha chain, which is derived from the carboxyl end of the proenzyme. The post-translation cleavage follows an unusual pathway, termed non-hydrolytic serinolysis, in which the side chain hydroxyl group of the serine supplies its oxygen atom to form the C-terminus of the beta chain, while the remainder of the serine residue undergoes an oxidative deamination to produce ammonia and the pyruvoyl prosthetic group on the alpha chain.</text>
</comment>
<keyword evidence="9 11" id="KW-1208">Phospholipid metabolism</keyword>
<proteinExistence type="inferred from homology"/>
<reference evidence="13" key="1">
    <citation type="journal article" date="2021" name="Microb. Physiol.">
        <title>Proteogenomic Insights into the Physiology of Marine, Sulfate-Reducing, Filamentous Desulfonema limicola and Desulfonema magnum.</title>
        <authorList>
            <person name="Schnaars V."/>
            <person name="Wohlbrand L."/>
            <person name="Scheve S."/>
            <person name="Hinrichs C."/>
            <person name="Reinhardt R."/>
            <person name="Rabus R."/>
        </authorList>
    </citation>
    <scope>NUCLEOTIDE SEQUENCE</scope>
    <source>
        <strain evidence="13">4be13</strain>
    </source>
</reference>
<dbReference type="AlphaFoldDB" id="A0A975BFS8"/>
<comment type="subcellular location">
    <subcellularLocation>
        <location evidence="11">Cell membrane</location>
        <topology evidence="11">Peripheral membrane protein</topology>
    </subcellularLocation>
</comment>
<comment type="similarity">
    <text evidence="11">Belongs to the phosphatidylserine decarboxylase family. PSD-A subfamily.</text>
</comment>
<keyword evidence="3 11" id="KW-0210">Decarboxylase</keyword>
<dbReference type="PANTHER" id="PTHR35809">
    <property type="entry name" value="ARCHAETIDYLSERINE DECARBOXYLASE PROENZYME-RELATED"/>
    <property type="match status" value="1"/>
</dbReference>
<dbReference type="Proteomes" id="UP000663722">
    <property type="component" value="Chromosome"/>
</dbReference>
<dbReference type="EC" id="4.1.1.65" evidence="11"/>
<comment type="function">
    <text evidence="11">Catalyzes the formation of phosphatidylethanolamine (PtdEtn) from phosphatidylserine (PtdSer).</text>
</comment>
<comment type="cofactor">
    <cofactor evidence="11">
        <name>pyruvate</name>
        <dbReference type="ChEBI" id="CHEBI:15361"/>
    </cofactor>
    <text evidence="11">Binds 1 pyruvoyl group covalently per subunit.</text>
</comment>
<evidence type="ECO:0000256" key="5">
    <source>
        <dbReference type="ARBA" id="ARBA00023136"/>
    </source>
</evidence>
<evidence type="ECO:0000256" key="1">
    <source>
        <dbReference type="ARBA" id="ARBA00022475"/>
    </source>
</evidence>
<evidence type="ECO:0000256" key="3">
    <source>
        <dbReference type="ARBA" id="ARBA00022793"/>
    </source>
</evidence>
<dbReference type="NCBIfam" id="NF003678">
    <property type="entry name" value="PRK05305.1-2"/>
    <property type="match status" value="1"/>
</dbReference>
<feature type="chain" id="PRO_5038196755" description="Phosphatidylserine decarboxylase beta chain" evidence="11">
    <location>
        <begin position="1"/>
        <end position="191"/>
    </location>
</feature>
<gene>
    <name evidence="11 13" type="primary">psd</name>
    <name evidence="13" type="ORF">dnm_006160</name>
</gene>
<keyword evidence="14" id="KW-1185">Reference proteome</keyword>
<feature type="modified residue" description="Pyruvic acid (Ser); by autocatalysis" evidence="11">
    <location>
        <position position="192"/>
    </location>
</feature>
<protein>
    <recommendedName>
        <fullName evidence="11">Phosphatidylserine decarboxylase proenzyme</fullName>
        <ecNumber evidence="11">4.1.1.65</ecNumber>
    </recommendedName>
    <component>
        <recommendedName>
            <fullName evidence="11">Phosphatidylserine decarboxylase alpha chain</fullName>
        </recommendedName>
    </component>
    <component>
        <recommendedName>
            <fullName evidence="11">Phosphatidylserine decarboxylase beta chain</fullName>
        </recommendedName>
    </component>
</protein>
<dbReference type="GO" id="GO:0004609">
    <property type="term" value="F:phosphatidylserine decarboxylase activity"/>
    <property type="evidence" value="ECO:0007669"/>
    <property type="project" value="UniProtKB-UniRule"/>
</dbReference>
<keyword evidence="12" id="KW-1133">Transmembrane helix</keyword>
<evidence type="ECO:0000256" key="10">
    <source>
        <dbReference type="ARBA" id="ARBA00023317"/>
    </source>
</evidence>
<dbReference type="KEGG" id="dmm:dnm_006160"/>
<evidence type="ECO:0000313" key="13">
    <source>
        <dbReference type="EMBL" id="QTA84617.1"/>
    </source>
</evidence>
<feature type="site" description="Cleavage (non-hydrolytic); by autocatalysis" evidence="11">
    <location>
        <begin position="191"/>
        <end position="192"/>
    </location>
</feature>
<keyword evidence="12" id="KW-0812">Transmembrane</keyword>
<comment type="catalytic activity">
    <reaction evidence="11">
        <text>a 1,2-diacyl-sn-glycero-3-phospho-L-serine + H(+) = a 1,2-diacyl-sn-glycero-3-phosphoethanolamine + CO2</text>
        <dbReference type="Rhea" id="RHEA:20828"/>
        <dbReference type="ChEBI" id="CHEBI:15378"/>
        <dbReference type="ChEBI" id="CHEBI:16526"/>
        <dbReference type="ChEBI" id="CHEBI:57262"/>
        <dbReference type="ChEBI" id="CHEBI:64612"/>
        <dbReference type="EC" id="4.1.1.65"/>
    </reaction>
</comment>
<feature type="transmembrane region" description="Helical" evidence="12">
    <location>
        <begin position="20"/>
        <end position="53"/>
    </location>
</feature>
<dbReference type="GO" id="GO:0006646">
    <property type="term" value="P:phosphatidylethanolamine biosynthetic process"/>
    <property type="evidence" value="ECO:0007669"/>
    <property type="project" value="UniProtKB-UniRule"/>
</dbReference>
<evidence type="ECO:0000256" key="7">
    <source>
        <dbReference type="ARBA" id="ARBA00023209"/>
    </source>
</evidence>